<dbReference type="Gene3D" id="3.30.530.20">
    <property type="match status" value="1"/>
</dbReference>
<dbReference type="EMBL" id="JAUSUB010000007">
    <property type="protein sequence ID" value="MDQ0270161.1"/>
    <property type="molecule type" value="Genomic_DNA"/>
</dbReference>
<keyword evidence="2" id="KW-1185">Reference proteome</keyword>
<proteinExistence type="predicted"/>
<dbReference type="SUPFAM" id="SSF55961">
    <property type="entry name" value="Bet v1-like"/>
    <property type="match status" value="1"/>
</dbReference>
<dbReference type="Proteomes" id="UP001238088">
    <property type="component" value="Unassembled WGS sequence"/>
</dbReference>
<name>A0ABU0AFX0_9BACI</name>
<organism evidence="1 2">
    <name type="scientific">Cytobacillus purgationiresistens</name>
    <dbReference type="NCBI Taxonomy" id="863449"/>
    <lineage>
        <taxon>Bacteria</taxon>
        <taxon>Bacillati</taxon>
        <taxon>Bacillota</taxon>
        <taxon>Bacilli</taxon>
        <taxon>Bacillales</taxon>
        <taxon>Bacillaceae</taxon>
        <taxon>Cytobacillus</taxon>
    </lineage>
</organism>
<protein>
    <submittedName>
        <fullName evidence="1">Uncharacterized protein YndB with AHSA1/START domain</fullName>
    </submittedName>
</protein>
<dbReference type="InterPro" id="IPR023393">
    <property type="entry name" value="START-like_dom_sf"/>
</dbReference>
<accession>A0ABU0AFX0</accession>
<evidence type="ECO:0000313" key="2">
    <source>
        <dbReference type="Proteomes" id="UP001238088"/>
    </source>
</evidence>
<gene>
    <name evidence="1" type="ORF">J2S17_002036</name>
</gene>
<comment type="caution">
    <text evidence="1">The sequence shown here is derived from an EMBL/GenBank/DDBJ whole genome shotgun (WGS) entry which is preliminary data.</text>
</comment>
<reference evidence="1 2" key="1">
    <citation type="submission" date="2023-07" db="EMBL/GenBank/DDBJ databases">
        <title>Genomic Encyclopedia of Type Strains, Phase IV (KMG-IV): sequencing the most valuable type-strain genomes for metagenomic binning, comparative biology and taxonomic classification.</title>
        <authorList>
            <person name="Goeker M."/>
        </authorList>
    </citation>
    <scope>NUCLEOTIDE SEQUENCE [LARGE SCALE GENOMIC DNA]</scope>
    <source>
        <strain evidence="1 2">DSM 23494</strain>
    </source>
</reference>
<sequence>MLKIRHKTYIKVPKEKVFKTITTSDGWNAWFTDRTRVKFD</sequence>
<evidence type="ECO:0000313" key="1">
    <source>
        <dbReference type="EMBL" id="MDQ0270161.1"/>
    </source>
</evidence>